<dbReference type="AlphaFoldDB" id="A0AAJ4XB83"/>
<accession>A0AAJ4XB83</accession>
<name>A0AAJ4XB83_9SPHI</name>
<dbReference type="RefSeq" id="WP_139185425.1">
    <property type="nucleotide sequence ID" value="NZ_FNGK01000001.1"/>
</dbReference>
<sequence>MSVCFLRFKDFMEAIQNDGRIGATHIAIYAAIWLFWLECDKPESILVYARQIMPMAKIRASSTYYGCLSDLNDFGYLHYEPSYNRNKPSRISLYKMETGF</sequence>
<gene>
    <name evidence="1" type="ORF">SAMEA4412673_01749</name>
</gene>
<dbReference type="EMBL" id="LT906468">
    <property type="protein sequence ID" value="SNV49309.1"/>
    <property type="molecule type" value="Genomic_DNA"/>
</dbReference>
<evidence type="ECO:0000313" key="1">
    <source>
        <dbReference type="EMBL" id="SNV49309.1"/>
    </source>
</evidence>
<dbReference type="Proteomes" id="UP000215355">
    <property type="component" value="Chromosome 1"/>
</dbReference>
<dbReference type="KEGG" id="smiz:4412673_01749"/>
<proteinExistence type="predicted"/>
<evidence type="ECO:0000313" key="2">
    <source>
        <dbReference type="Proteomes" id="UP000215355"/>
    </source>
</evidence>
<protein>
    <submittedName>
        <fullName evidence="1">Uncharacterized protein</fullName>
    </submittedName>
</protein>
<reference evidence="1 2" key="1">
    <citation type="submission" date="2017-06" db="EMBL/GenBank/DDBJ databases">
        <authorList>
            <consortium name="Pathogen Informatics"/>
        </authorList>
    </citation>
    <scope>NUCLEOTIDE SEQUENCE [LARGE SCALE GENOMIC DNA]</scope>
    <source>
        <strain evidence="1 2">NCTC12149</strain>
    </source>
</reference>
<organism evidence="1 2">
    <name type="scientific">Sphingobacterium mizutaii</name>
    <dbReference type="NCBI Taxonomy" id="1010"/>
    <lineage>
        <taxon>Bacteria</taxon>
        <taxon>Pseudomonadati</taxon>
        <taxon>Bacteroidota</taxon>
        <taxon>Sphingobacteriia</taxon>
        <taxon>Sphingobacteriales</taxon>
        <taxon>Sphingobacteriaceae</taxon>
        <taxon>Sphingobacterium</taxon>
    </lineage>
</organism>